<gene>
    <name evidence="4" type="ORF">A2650_03970</name>
</gene>
<feature type="region of interest" description="Disordered" evidence="2">
    <location>
        <begin position="337"/>
        <end position="360"/>
    </location>
</feature>
<dbReference type="CDD" id="cd00063">
    <property type="entry name" value="FN3"/>
    <property type="match status" value="1"/>
</dbReference>
<accession>A0A1F8ELM2</accession>
<proteinExistence type="predicted"/>
<reference evidence="4 5" key="1">
    <citation type="journal article" date="2016" name="Nat. Commun.">
        <title>Thousands of microbial genomes shed light on interconnected biogeochemical processes in an aquifer system.</title>
        <authorList>
            <person name="Anantharaman K."/>
            <person name="Brown C.T."/>
            <person name="Hug L.A."/>
            <person name="Sharon I."/>
            <person name="Castelle C.J."/>
            <person name="Probst A.J."/>
            <person name="Thomas B.C."/>
            <person name="Singh A."/>
            <person name="Wilkins M.J."/>
            <person name="Karaoz U."/>
            <person name="Brodie E.L."/>
            <person name="Williams K.H."/>
            <person name="Hubbard S.S."/>
            <person name="Banfield J.F."/>
        </authorList>
    </citation>
    <scope>NUCLEOTIDE SEQUENCE [LARGE SCALE GENOMIC DNA]</scope>
</reference>
<evidence type="ECO:0000313" key="5">
    <source>
        <dbReference type="Proteomes" id="UP000177117"/>
    </source>
</evidence>
<organism evidence="4 5">
    <name type="scientific">Candidatus Yanofskybacteria bacterium RIFCSPHIGHO2_01_FULL_41_53</name>
    <dbReference type="NCBI Taxonomy" id="1802663"/>
    <lineage>
        <taxon>Bacteria</taxon>
        <taxon>Candidatus Yanofskyibacteriota</taxon>
    </lineage>
</organism>
<comment type="caution">
    <text evidence="4">The sequence shown here is derived from an EMBL/GenBank/DDBJ whole genome shotgun (WGS) entry which is preliminary data.</text>
</comment>
<dbReference type="PANTHER" id="PTHR46708:SF10">
    <property type="entry name" value="RECEPTOR-TYPE TYROSINE-PROTEIN PHOSPHATASE ETA-LIKE"/>
    <property type="match status" value="1"/>
</dbReference>
<feature type="compositionally biased region" description="Low complexity" evidence="2">
    <location>
        <begin position="337"/>
        <end position="353"/>
    </location>
</feature>
<dbReference type="Gene3D" id="2.60.40.10">
    <property type="entry name" value="Immunoglobulins"/>
    <property type="match status" value="2"/>
</dbReference>
<dbReference type="SUPFAM" id="SSF49265">
    <property type="entry name" value="Fibronectin type III"/>
    <property type="match status" value="1"/>
</dbReference>
<protein>
    <recommendedName>
        <fullName evidence="3">Fibronectin type-III domain-containing protein</fullName>
    </recommendedName>
</protein>
<dbReference type="SMART" id="SM00060">
    <property type="entry name" value="FN3"/>
    <property type="match status" value="3"/>
</dbReference>
<feature type="domain" description="Fibronectin type-III" evidence="3">
    <location>
        <begin position="244"/>
        <end position="348"/>
    </location>
</feature>
<dbReference type="InterPro" id="IPR050991">
    <property type="entry name" value="ECM_Regulatory_Proteins"/>
</dbReference>
<dbReference type="AlphaFoldDB" id="A0A1F8ELM2"/>
<dbReference type="InterPro" id="IPR036116">
    <property type="entry name" value="FN3_sf"/>
</dbReference>
<dbReference type="Proteomes" id="UP000177117">
    <property type="component" value="Unassembled WGS sequence"/>
</dbReference>
<evidence type="ECO:0000259" key="3">
    <source>
        <dbReference type="PROSITE" id="PS50853"/>
    </source>
</evidence>
<dbReference type="SUPFAM" id="SSF81296">
    <property type="entry name" value="E set domains"/>
    <property type="match status" value="1"/>
</dbReference>
<dbReference type="PANTHER" id="PTHR46708">
    <property type="entry name" value="TENASCIN"/>
    <property type="match status" value="1"/>
</dbReference>
<keyword evidence="1" id="KW-0677">Repeat</keyword>
<evidence type="ECO:0000256" key="2">
    <source>
        <dbReference type="SAM" id="MobiDB-lite"/>
    </source>
</evidence>
<dbReference type="EMBL" id="MGJD01000005">
    <property type="protein sequence ID" value="OGN01498.1"/>
    <property type="molecule type" value="Genomic_DNA"/>
</dbReference>
<evidence type="ECO:0000256" key="1">
    <source>
        <dbReference type="ARBA" id="ARBA00022737"/>
    </source>
</evidence>
<name>A0A1F8ELM2_9BACT</name>
<evidence type="ECO:0000313" key="4">
    <source>
        <dbReference type="EMBL" id="OGN01498.1"/>
    </source>
</evidence>
<dbReference type="InterPro" id="IPR013783">
    <property type="entry name" value="Ig-like_fold"/>
</dbReference>
<sequence length="539" mass="57698">MKAQKKKFDKILILPAVAVVFLFLFNLGYAQTNVTLYSVSPTSGDTDTPIAITGKNLLQCAPLQLPSACNVQFHDTDARRTTVSGTVVSDTTVNALVPQGLCPGKYNIRVGELANYSNTIPFTLVDSLSVQSDPSLSACRYAASITPAGGFSGTNIEIAGRNLHTSVHFFNFSGLKATVIGTVGATYPVDIGGGTIVQFISKVAVVAPASLIPGTYTVRVGSDPTTDISNGVGFNVFGDTSAPSISGVRVTNITPTTADVIWNTDEPADSQVEYCPSYTRCGVGTPLDTNLVTSHVVGLSGLTPNSTYFVWVKSRDSGGNLRSLGYYVFKTAVSSTSTPTPTFSSGPSPSVSPSTPPTPPPVISNVQITNITRDSAIVTWDTDVPTDSRVFSCFLLLFCTKELAYDSTLTIAHTLNLLGLSADKKYYIKIISKDGNGLESMSNFYFKTALGLIISNINASTTQTTLTVSWDTNYPASSKLRVCRFFIFCFTTVFDPALMSSHLVTVPNLRPGTRYLYQLISTDLLGYTYSINTYTVMQP</sequence>
<dbReference type="PROSITE" id="PS50853">
    <property type="entry name" value="FN3"/>
    <property type="match status" value="1"/>
</dbReference>
<dbReference type="InterPro" id="IPR003961">
    <property type="entry name" value="FN3_dom"/>
</dbReference>
<dbReference type="InterPro" id="IPR014756">
    <property type="entry name" value="Ig_E-set"/>
</dbReference>